<keyword evidence="2" id="KW-1185">Reference proteome</keyword>
<accession>A0A964FFX5</accession>
<organism evidence="1 2">
    <name type="scientific">Waterburya agarophytonicola KI4</name>
    <dbReference type="NCBI Taxonomy" id="2874699"/>
    <lineage>
        <taxon>Bacteria</taxon>
        <taxon>Bacillati</taxon>
        <taxon>Cyanobacteriota</taxon>
        <taxon>Cyanophyceae</taxon>
        <taxon>Pleurocapsales</taxon>
        <taxon>Hyellaceae</taxon>
        <taxon>Waterburya</taxon>
        <taxon>Waterburya agarophytonicola</taxon>
    </lineage>
</organism>
<evidence type="ECO:0000313" key="2">
    <source>
        <dbReference type="Proteomes" id="UP000729733"/>
    </source>
</evidence>
<gene>
    <name evidence="1" type="ORF">I4641_11240</name>
</gene>
<feature type="non-terminal residue" evidence="1">
    <location>
        <position position="69"/>
    </location>
</feature>
<proteinExistence type="predicted"/>
<dbReference type="EMBL" id="JADWDC010000024">
    <property type="protein sequence ID" value="MCC0177552.1"/>
    <property type="molecule type" value="Genomic_DNA"/>
</dbReference>
<comment type="caution">
    <text evidence="1">The sequence shown here is derived from an EMBL/GenBank/DDBJ whole genome shotgun (WGS) entry which is preliminary data.</text>
</comment>
<protein>
    <submittedName>
        <fullName evidence="1">Uncharacterized protein</fullName>
    </submittedName>
</protein>
<sequence>MNGTENTSQYYLGFEEESDNFPDKRGGKYNGVYFFRDESGNLIYTGTDGNEWLNFREEWKNQQESESVE</sequence>
<dbReference type="RefSeq" id="WP_229640616.1">
    <property type="nucleotide sequence ID" value="NZ_JADWDC010000024.1"/>
</dbReference>
<dbReference type="AlphaFoldDB" id="A0A964FFX5"/>
<name>A0A964FFX5_9CYAN</name>
<reference evidence="1" key="1">
    <citation type="journal article" date="2021" name="Antonie Van Leeuwenhoek">
        <title>Draft genome and description of Waterburya agarophytonicola gen. nov. sp. nov. (Pleurocapsales, Cyanobacteria): a seaweed symbiont.</title>
        <authorList>
            <person name="Bonthond G."/>
            <person name="Shalygin S."/>
            <person name="Bayer T."/>
            <person name="Weinberger F."/>
        </authorList>
    </citation>
    <scope>NUCLEOTIDE SEQUENCE</scope>
    <source>
        <strain evidence="1">KI4</strain>
    </source>
</reference>
<evidence type="ECO:0000313" key="1">
    <source>
        <dbReference type="EMBL" id="MCC0177552.1"/>
    </source>
</evidence>
<dbReference type="Proteomes" id="UP000729733">
    <property type="component" value="Unassembled WGS sequence"/>
</dbReference>